<feature type="domain" description="Transglutaminase-like" evidence="2">
    <location>
        <begin position="174"/>
        <end position="243"/>
    </location>
</feature>
<feature type="region of interest" description="Disordered" evidence="1">
    <location>
        <begin position="286"/>
        <end position="305"/>
    </location>
</feature>
<name>A0A2U8PWQ0_9BRAD</name>
<dbReference type="AlphaFoldDB" id="A0A2U8PWQ0"/>
<organism evidence="3 4">
    <name type="scientific">Bradyrhizobium amphicarpaeae</name>
    <dbReference type="NCBI Taxonomy" id="1404768"/>
    <lineage>
        <taxon>Bacteria</taxon>
        <taxon>Pseudomonadati</taxon>
        <taxon>Pseudomonadota</taxon>
        <taxon>Alphaproteobacteria</taxon>
        <taxon>Hyphomicrobiales</taxon>
        <taxon>Nitrobacteraceae</taxon>
        <taxon>Bradyrhizobium</taxon>
    </lineage>
</organism>
<dbReference type="PANTHER" id="PTHR33490">
    <property type="entry name" value="BLR5614 PROTEIN-RELATED"/>
    <property type="match status" value="1"/>
</dbReference>
<evidence type="ECO:0000259" key="2">
    <source>
        <dbReference type="SMART" id="SM00460"/>
    </source>
</evidence>
<dbReference type="Proteomes" id="UP000215884">
    <property type="component" value="Chromosome"/>
</dbReference>
<dbReference type="RefSeq" id="WP_094895685.1">
    <property type="nucleotide sequence ID" value="NZ_CP029426.2"/>
</dbReference>
<dbReference type="KEGG" id="brq:CIT40_20920"/>
<dbReference type="SMART" id="SM00460">
    <property type="entry name" value="TGc"/>
    <property type="match status" value="1"/>
</dbReference>
<dbReference type="EMBL" id="CP029426">
    <property type="protein sequence ID" value="AWM02240.1"/>
    <property type="molecule type" value="Genomic_DNA"/>
</dbReference>
<dbReference type="Pfam" id="PF08379">
    <property type="entry name" value="Bact_transglu_N"/>
    <property type="match status" value="1"/>
</dbReference>
<dbReference type="InterPro" id="IPR013589">
    <property type="entry name" value="Bac_transglu_N"/>
</dbReference>
<dbReference type="PANTHER" id="PTHR33490:SF1">
    <property type="entry name" value="SLL1233 PROTEIN"/>
    <property type="match status" value="1"/>
</dbReference>
<reference evidence="3 4" key="1">
    <citation type="journal article" date="2017" name="Syst. Appl. Microbiol.">
        <title>Soybeans inoculated with root zone soils of Canadian native legumes harbour diverse and novel Bradyrhizobium spp. that possess agricultural potential.</title>
        <authorList>
            <person name="Bromfield E.S.P."/>
            <person name="Cloutier S."/>
            <person name="Tambong J.T."/>
            <person name="Tran Thi T.V."/>
        </authorList>
    </citation>
    <scope>NUCLEOTIDE SEQUENCE [LARGE SCALE GENOMIC DNA]</scope>
    <source>
        <strain evidence="3 4">39S1MB</strain>
    </source>
</reference>
<protein>
    <submittedName>
        <fullName evidence="3">Transglutaminase family protein</fullName>
    </submittedName>
</protein>
<dbReference type="SUPFAM" id="SSF54001">
    <property type="entry name" value="Cysteine proteinases"/>
    <property type="match status" value="1"/>
</dbReference>
<dbReference type="InterPro" id="IPR038765">
    <property type="entry name" value="Papain-like_cys_pep_sf"/>
</dbReference>
<dbReference type="Gene3D" id="3.10.620.30">
    <property type="match status" value="1"/>
</dbReference>
<gene>
    <name evidence="3" type="ORF">CIT40_20920</name>
</gene>
<evidence type="ECO:0000313" key="3">
    <source>
        <dbReference type="EMBL" id="AWM02240.1"/>
    </source>
</evidence>
<evidence type="ECO:0000313" key="4">
    <source>
        <dbReference type="Proteomes" id="UP000215884"/>
    </source>
</evidence>
<dbReference type="InterPro" id="IPR002931">
    <property type="entry name" value="Transglutaminase-like"/>
</dbReference>
<evidence type="ECO:0000256" key="1">
    <source>
        <dbReference type="SAM" id="MobiDB-lite"/>
    </source>
</evidence>
<keyword evidence="4" id="KW-1185">Reference proteome</keyword>
<dbReference type="OrthoDB" id="9804023at2"/>
<accession>A0A2U8PWQ0</accession>
<reference evidence="3 4" key="2">
    <citation type="journal article" date="2019" name="Int. J. Syst. Evol. Microbiol.">
        <title>Description and complete genome sequence of Bradyrhizobium amphicarpaeae sp. nov., harbouring photosystem and nitrogen-fixation genes.</title>
        <authorList>
            <person name="Bromfield E.S.P."/>
            <person name="Cloutier S."/>
            <person name="Nguyen H.D.T."/>
        </authorList>
    </citation>
    <scope>NUCLEOTIDE SEQUENCE [LARGE SCALE GENOMIC DNA]</scope>
    <source>
        <strain evidence="3 4">39S1MB</strain>
    </source>
</reference>
<sequence>MTTYAVHHRTIYRYRQPVKLGQHQLLFRPRDSYDQRLLDCRLVIRPEPAEIRWIHDVSGNCLTLVDFDTVSDRLEFDTTIELDHTPENTPDFRIEDYAREHPFAYADSELPDLEPYMRRHHPDDVAVEEWLAKFVAADGRRPTGQLLMTLNEAIAEGFSYQRRTMRGTQTPAETLELQQGTCRDFALLMMEAARALGFAARFITGYVYVADRDGPARLGGGSTHAWCSIYVPGSGWVEFDPTNGIVGNRDLIRVGVARTPQQAIPLWGSYWGEPEDDLGMEVSVNVKTERAPPADQPAATSSTRR</sequence>
<dbReference type="Pfam" id="PF01841">
    <property type="entry name" value="Transglut_core"/>
    <property type="match status" value="1"/>
</dbReference>
<proteinExistence type="predicted"/>